<proteinExistence type="inferred from homology"/>
<accession>A0A8J3BT54</accession>
<dbReference type="SUPFAM" id="SSF52402">
    <property type="entry name" value="Adenine nucleotide alpha hydrolases-like"/>
    <property type="match status" value="2"/>
</dbReference>
<sequence>MNVKPIVVATDGSESSSAAIRWAAREAQRRALPLRITHVFDWEWGEARYDMSHHVLDLARGQAEQVTADAVNEARRVAPRLEVTTDPVLGHPAARLIGDSGTGRMMVLGSRGRGGFGSLLLGSVGQRVATHAACPVVVVRGRGDVTHGPVVAGVDDSPAAYGVLETAFDAAASQNCALEIVRAFLPPPPVTMSKAPAVLHLPTPEADAEERVALEDRLAPWRTKFPDVPVTVVLTHQSIASVLVAASRRARLVIVGSRGHGVIAGTLLGSAGLQLLHHADCPVHIVRTRS</sequence>
<dbReference type="PANTHER" id="PTHR46268:SF6">
    <property type="entry name" value="UNIVERSAL STRESS PROTEIN UP12"/>
    <property type="match status" value="1"/>
</dbReference>
<evidence type="ECO:0000259" key="2">
    <source>
        <dbReference type="Pfam" id="PF00582"/>
    </source>
</evidence>
<dbReference type="RefSeq" id="WP_189077466.1">
    <property type="nucleotide sequence ID" value="NZ_BMMX01000001.1"/>
</dbReference>
<dbReference type="Gene3D" id="3.40.50.620">
    <property type="entry name" value="HUPs"/>
    <property type="match status" value="2"/>
</dbReference>
<dbReference type="Proteomes" id="UP000656042">
    <property type="component" value="Unassembled WGS sequence"/>
</dbReference>
<keyword evidence="4" id="KW-1185">Reference proteome</keyword>
<comment type="similarity">
    <text evidence="1">Belongs to the universal stress protein A family.</text>
</comment>
<dbReference type="InterPro" id="IPR014729">
    <property type="entry name" value="Rossmann-like_a/b/a_fold"/>
</dbReference>
<gene>
    <name evidence="3" type="ORF">GCM10012284_06440</name>
</gene>
<organism evidence="3 4">
    <name type="scientific">Mangrovihabitans endophyticus</name>
    <dbReference type="NCBI Taxonomy" id="1751298"/>
    <lineage>
        <taxon>Bacteria</taxon>
        <taxon>Bacillati</taxon>
        <taxon>Actinomycetota</taxon>
        <taxon>Actinomycetes</taxon>
        <taxon>Micromonosporales</taxon>
        <taxon>Micromonosporaceae</taxon>
        <taxon>Mangrovihabitans</taxon>
    </lineage>
</organism>
<reference evidence="3" key="1">
    <citation type="journal article" date="2014" name="Int. J. Syst. Evol. Microbiol.">
        <title>Complete genome sequence of Corynebacterium casei LMG S-19264T (=DSM 44701T), isolated from a smear-ripened cheese.</title>
        <authorList>
            <consortium name="US DOE Joint Genome Institute (JGI-PGF)"/>
            <person name="Walter F."/>
            <person name="Albersmeier A."/>
            <person name="Kalinowski J."/>
            <person name="Ruckert C."/>
        </authorList>
    </citation>
    <scope>NUCLEOTIDE SEQUENCE</scope>
    <source>
        <strain evidence="3">CGMCC 4.7299</strain>
    </source>
</reference>
<dbReference type="InterPro" id="IPR006015">
    <property type="entry name" value="Universal_stress_UspA"/>
</dbReference>
<dbReference type="PANTHER" id="PTHR46268">
    <property type="entry name" value="STRESS RESPONSE PROTEIN NHAX"/>
    <property type="match status" value="1"/>
</dbReference>
<evidence type="ECO:0000313" key="4">
    <source>
        <dbReference type="Proteomes" id="UP000656042"/>
    </source>
</evidence>
<feature type="domain" description="UspA" evidence="2">
    <location>
        <begin position="4"/>
        <end position="140"/>
    </location>
</feature>
<dbReference type="InterPro" id="IPR006016">
    <property type="entry name" value="UspA"/>
</dbReference>
<evidence type="ECO:0000256" key="1">
    <source>
        <dbReference type="ARBA" id="ARBA00008791"/>
    </source>
</evidence>
<evidence type="ECO:0000313" key="3">
    <source>
        <dbReference type="EMBL" id="GGK75199.1"/>
    </source>
</evidence>
<dbReference type="AlphaFoldDB" id="A0A8J3BT54"/>
<reference evidence="3" key="2">
    <citation type="submission" date="2020-09" db="EMBL/GenBank/DDBJ databases">
        <authorList>
            <person name="Sun Q."/>
            <person name="Zhou Y."/>
        </authorList>
    </citation>
    <scope>NUCLEOTIDE SEQUENCE</scope>
    <source>
        <strain evidence="3">CGMCC 4.7299</strain>
    </source>
</reference>
<name>A0A8J3BT54_9ACTN</name>
<protein>
    <submittedName>
        <fullName evidence="3">Universal stress protein</fullName>
    </submittedName>
</protein>
<feature type="domain" description="UspA" evidence="2">
    <location>
        <begin position="149"/>
        <end position="287"/>
    </location>
</feature>
<dbReference type="EMBL" id="BMMX01000001">
    <property type="protein sequence ID" value="GGK75199.1"/>
    <property type="molecule type" value="Genomic_DNA"/>
</dbReference>
<dbReference type="PRINTS" id="PR01438">
    <property type="entry name" value="UNVRSLSTRESS"/>
</dbReference>
<dbReference type="Pfam" id="PF00582">
    <property type="entry name" value="Usp"/>
    <property type="match status" value="2"/>
</dbReference>
<comment type="caution">
    <text evidence="3">The sequence shown here is derived from an EMBL/GenBank/DDBJ whole genome shotgun (WGS) entry which is preliminary data.</text>
</comment>